<keyword evidence="11 13" id="KW-0739">Sodium transport</keyword>
<keyword evidence="4 13" id="KW-0894">Sodium channel</keyword>
<evidence type="ECO:0000256" key="3">
    <source>
        <dbReference type="ARBA" id="ARBA00022448"/>
    </source>
</evidence>
<comment type="similarity">
    <text evidence="2 13">Belongs to the amiloride-sensitive sodium channel (TC 1.A.6) family.</text>
</comment>
<evidence type="ECO:0000256" key="14">
    <source>
        <dbReference type="SAM" id="Phobius"/>
    </source>
</evidence>
<keyword evidence="9 14" id="KW-0472">Membrane</keyword>
<accession>A0A914XEE3</accession>
<reference evidence="16" key="1">
    <citation type="submission" date="2022-11" db="UniProtKB">
        <authorList>
            <consortium name="WormBaseParasite"/>
        </authorList>
    </citation>
    <scope>IDENTIFICATION</scope>
</reference>
<dbReference type="PANTHER" id="PTHR11690">
    <property type="entry name" value="AMILORIDE-SENSITIVE SODIUM CHANNEL-RELATED"/>
    <property type="match status" value="1"/>
</dbReference>
<keyword evidence="15" id="KW-1185">Reference proteome</keyword>
<keyword evidence="6 14" id="KW-1133">Transmembrane helix</keyword>
<evidence type="ECO:0000256" key="12">
    <source>
        <dbReference type="ARBA" id="ARBA00023303"/>
    </source>
</evidence>
<dbReference type="Proteomes" id="UP000887566">
    <property type="component" value="Unplaced"/>
</dbReference>
<name>A0A914XEE3_9BILA</name>
<evidence type="ECO:0000256" key="8">
    <source>
        <dbReference type="ARBA" id="ARBA00023065"/>
    </source>
</evidence>
<comment type="subcellular location">
    <subcellularLocation>
        <location evidence="1">Membrane</location>
        <topology evidence="1">Multi-pass membrane protein</topology>
    </subcellularLocation>
</comment>
<feature type="transmembrane region" description="Helical" evidence="14">
    <location>
        <begin position="330"/>
        <end position="355"/>
    </location>
</feature>
<dbReference type="InterPro" id="IPR020903">
    <property type="entry name" value="ENaC_CS"/>
</dbReference>
<evidence type="ECO:0000256" key="7">
    <source>
        <dbReference type="ARBA" id="ARBA00023053"/>
    </source>
</evidence>
<keyword evidence="3 13" id="KW-0813">Transport</keyword>
<evidence type="ECO:0000256" key="6">
    <source>
        <dbReference type="ARBA" id="ARBA00022989"/>
    </source>
</evidence>
<dbReference type="Pfam" id="PF00858">
    <property type="entry name" value="ASC"/>
    <property type="match status" value="1"/>
</dbReference>
<dbReference type="PRINTS" id="PR01078">
    <property type="entry name" value="AMINACHANNEL"/>
</dbReference>
<dbReference type="InterPro" id="IPR001873">
    <property type="entry name" value="ENaC"/>
</dbReference>
<organism evidence="15 16">
    <name type="scientific">Plectus sambesii</name>
    <dbReference type="NCBI Taxonomy" id="2011161"/>
    <lineage>
        <taxon>Eukaryota</taxon>
        <taxon>Metazoa</taxon>
        <taxon>Ecdysozoa</taxon>
        <taxon>Nematoda</taxon>
        <taxon>Chromadorea</taxon>
        <taxon>Plectida</taxon>
        <taxon>Plectina</taxon>
        <taxon>Plectoidea</taxon>
        <taxon>Plectidae</taxon>
        <taxon>Plectus</taxon>
    </lineage>
</organism>
<dbReference type="AlphaFoldDB" id="A0A914XEE3"/>
<dbReference type="GO" id="GO:0005886">
    <property type="term" value="C:plasma membrane"/>
    <property type="evidence" value="ECO:0007669"/>
    <property type="project" value="TreeGrafter"/>
</dbReference>
<keyword evidence="7" id="KW-0915">Sodium</keyword>
<evidence type="ECO:0000313" key="15">
    <source>
        <dbReference type="Proteomes" id="UP000887566"/>
    </source>
</evidence>
<keyword evidence="5 13" id="KW-0812">Transmembrane</keyword>
<dbReference type="WBParaSite" id="PSAMB.scaffold787size41389.g8695.t1">
    <property type="protein sequence ID" value="PSAMB.scaffold787size41389.g8695.t1"/>
    <property type="gene ID" value="PSAMB.scaffold787size41389.g8695"/>
</dbReference>
<dbReference type="Gene3D" id="1.10.287.770">
    <property type="entry name" value="YojJ-like"/>
    <property type="match status" value="1"/>
</dbReference>
<evidence type="ECO:0000256" key="13">
    <source>
        <dbReference type="RuleBase" id="RU000679"/>
    </source>
</evidence>
<protein>
    <submittedName>
        <fullName evidence="16">Uncharacterized protein</fullName>
    </submittedName>
</protein>
<dbReference type="GO" id="GO:0015280">
    <property type="term" value="F:ligand-gated sodium channel activity"/>
    <property type="evidence" value="ECO:0007669"/>
    <property type="project" value="TreeGrafter"/>
</dbReference>
<evidence type="ECO:0000256" key="11">
    <source>
        <dbReference type="ARBA" id="ARBA00023201"/>
    </source>
</evidence>
<sequence length="377" mass="43070">MISVRVKKENRNRVREPGDLRMRNSATDVLASVSLRLCKDLVAQSHFARTQDIRRGGRIQRIKCGVMFAVQKQPVPLPLQPEAEQDLAFDRDVFVSLALHSSLFAGLRMLLYVNATEYLPTTEAVGVRLTIHDKDDFPFPDTFGYSAPTGYVSSFGMKLRRMSRLPAPYGDCVIDGKTSEYIFQDYRYSTEGCYRSCFQDLVLRECNCGDPRFPVLKGREHCYVGDPVARRCLDSRLKQLGGVHSSFRCRCQQPCDQSVYSVSYSAAIWPSESLEIKLGSCEDTPAVCNDHYQEHGAMVEVFYEALNFEMFSESEAYGFVKLMADFGGQLGLWSGVSFLTCFEFLFLLIETLYMFGNHHHQLRKREKFVETQKRNML</sequence>
<dbReference type="Gene3D" id="1.10.287.820">
    <property type="entry name" value="Acid-sensing ion channel domain"/>
    <property type="match status" value="1"/>
</dbReference>
<evidence type="ECO:0000256" key="10">
    <source>
        <dbReference type="ARBA" id="ARBA00023180"/>
    </source>
</evidence>
<proteinExistence type="inferred from homology"/>
<evidence type="ECO:0000256" key="5">
    <source>
        <dbReference type="ARBA" id="ARBA00022692"/>
    </source>
</evidence>
<evidence type="ECO:0000256" key="1">
    <source>
        <dbReference type="ARBA" id="ARBA00004141"/>
    </source>
</evidence>
<dbReference type="PROSITE" id="PS01206">
    <property type="entry name" value="ASC"/>
    <property type="match status" value="1"/>
</dbReference>
<dbReference type="FunFam" id="1.10.287.770:FF:000001">
    <property type="entry name" value="Acid-sensing ion channel subunit 1"/>
    <property type="match status" value="1"/>
</dbReference>
<keyword evidence="10" id="KW-0325">Glycoprotein</keyword>
<keyword evidence="12 13" id="KW-0407">Ion channel</keyword>
<dbReference type="PANTHER" id="PTHR11690:SF267">
    <property type="entry name" value="DEGENERIN MEC-10"/>
    <property type="match status" value="1"/>
</dbReference>
<keyword evidence="8 13" id="KW-0406">Ion transport</keyword>
<evidence type="ECO:0000256" key="2">
    <source>
        <dbReference type="ARBA" id="ARBA00007193"/>
    </source>
</evidence>
<evidence type="ECO:0000313" key="16">
    <source>
        <dbReference type="WBParaSite" id="PSAMB.scaffold787size41389.g8695.t1"/>
    </source>
</evidence>
<evidence type="ECO:0000256" key="4">
    <source>
        <dbReference type="ARBA" id="ARBA00022461"/>
    </source>
</evidence>
<evidence type="ECO:0000256" key="9">
    <source>
        <dbReference type="ARBA" id="ARBA00023136"/>
    </source>
</evidence>